<gene>
    <name evidence="1" type="ORF">UFOPK2265_00786</name>
</gene>
<protein>
    <submittedName>
        <fullName evidence="1">Unannotated protein</fullName>
    </submittedName>
</protein>
<organism evidence="1">
    <name type="scientific">freshwater metagenome</name>
    <dbReference type="NCBI Taxonomy" id="449393"/>
    <lineage>
        <taxon>unclassified sequences</taxon>
        <taxon>metagenomes</taxon>
        <taxon>ecological metagenomes</taxon>
    </lineage>
</organism>
<dbReference type="EMBL" id="CAEZWP010000035">
    <property type="protein sequence ID" value="CAB4660785.1"/>
    <property type="molecule type" value="Genomic_DNA"/>
</dbReference>
<name>A0A6J6LK91_9ZZZZ</name>
<sequence length="878" mass="92849">MAPVIKRISIVTLSIFGFVGLGLSPAQAVDERVVDIVSVNWAGSAPLPASVDKLAELVNTEVNASWKSFTTLNGDTKDRSISFVAGKILAAPIPVTSKMACVGIAASDFMNSMRAEAYKRLGVDDYSKRYLIIASPKAGCVWSGRAQLGDPTATSGVLILHDSDSSFVITHELGHTFGLGHTNFLRCSNSKQDGPWGDTCKAVEYGGVIDVMGNVETASPLNTYHQWRMGLLDESQVKQVWQSETVTLAPSDFANGVRAIYIRDGSAAYWVEYRRSLNGVGYKPGLVIFRIDPPPISSVVSPNPEDALAGEFSNELGTDVWMLNLDTYKYSNSLSNGGSMTSLSAATYSGNVSFAAVATETGAVVTIKKKADVTPPPAPALIPLSEWRFPGIEIIKKDYADADTAIATFQASIDGVVKDLPTASVAKWSPTYLNPFTAPKTVYVRDLPEGAYSFALRAIDMAGNKSDWSPAMKVTIDRGRPIVANDFSVSGISGNQISLTWKGAKDTGSGLCLTNLINADGLVMQSSEAKPSPILKLTSGVAIKATAQIFDCIGNGITGELSVTNTLVPADKSSRTGTWLPAGAAYGAGSLKCTGKCTASFSASGRLDVLVGTGASLVTVGSKALATIADSKVAKLRTGASVDTGIGKKVVRISGANFVLIGLTSIATSFTNVKDLDRVPAVTDQSLSDAKQSVLAKFGFSASDFSQEWSVLPMDGGTTLVDPSLDLCNATYSSEKERVERRQVSAKKTGSPFTFLSTEVVRYSSATAAQAAQKELVKALAQCVIDKGFKRATGALVSYSFSEIKSVPSGLVGESSRVLVRTQIDSGTRAQQLLGFYQFNGDMFTGLYVMSAGETGFTDAQVARWLQVAITMAARLKG</sequence>
<accession>A0A6J6LK91</accession>
<proteinExistence type="predicted"/>
<evidence type="ECO:0000313" key="1">
    <source>
        <dbReference type="EMBL" id="CAB4660785.1"/>
    </source>
</evidence>
<dbReference type="AlphaFoldDB" id="A0A6J6LK91"/>
<reference evidence="1" key="1">
    <citation type="submission" date="2020-05" db="EMBL/GenBank/DDBJ databases">
        <authorList>
            <person name="Chiriac C."/>
            <person name="Salcher M."/>
            <person name="Ghai R."/>
            <person name="Kavagutti S V."/>
        </authorList>
    </citation>
    <scope>NUCLEOTIDE SEQUENCE</scope>
</reference>
<dbReference type="SUPFAM" id="SSF55486">
    <property type="entry name" value="Metalloproteases ('zincins'), catalytic domain"/>
    <property type="match status" value="1"/>
</dbReference>